<evidence type="ECO:0000313" key="13">
    <source>
        <dbReference type="Proteomes" id="UP000075420"/>
    </source>
</evidence>
<dbReference type="GO" id="GO:0004190">
    <property type="term" value="F:aspartic-type endopeptidase activity"/>
    <property type="evidence" value="ECO:0007669"/>
    <property type="project" value="UniProtKB-KW"/>
</dbReference>
<gene>
    <name evidence="12" type="ORF">BE08_30380</name>
</gene>
<comment type="similarity">
    <text evidence="1 9">Belongs to the peptidase A8 family.</text>
</comment>
<dbReference type="EMBL" id="JELY01000116">
    <property type="protein sequence ID" value="KYF60233.1"/>
    <property type="molecule type" value="Genomic_DNA"/>
</dbReference>
<comment type="caution">
    <text evidence="12">The sequence shown here is derived from an EMBL/GenBank/DDBJ whole genome shotgun (WGS) entry which is preliminary data.</text>
</comment>
<evidence type="ECO:0000256" key="1">
    <source>
        <dbReference type="ARBA" id="ARBA00006139"/>
    </source>
</evidence>
<name>A0A150PXG3_SORCE</name>
<keyword evidence="7 11" id="KW-1133">Transmembrane helix</keyword>
<evidence type="ECO:0000256" key="5">
    <source>
        <dbReference type="ARBA" id="ARBA00022750"/>
    </source>
</evidence>
<dbReference type="PRINTS" id="PR00781">
    <property type="entry name" value="LIPOSIGPTASE"/>
</dbReference>
<dbReference type="AlphaFoldDB" id="A0A150PXG3"/>
<protein>
    <submittedName>
        <fullName evidence="12">Signal peptidase II</fullName>
    </submittedName>
</protein>
<evidence type="ECO:0000313" key="12">
    <source>
        <dbReference type="EMBL" id="KYF60233.1"/>
    </source>
</evidence>
<dbReference type="HAMAP" id="MF_00161">
    <property type="entry name" value="LspA"/>
    <property type="match status" value="1"/>
</dbReference>
<feature type="region of interest" description="Disordered" evidence="10">
    <location>
        <begin position="1"/>
        <end position="31"/>
    </location>
</feature>
<dbReference type="PANTHER" id="PTHR33695:SF1">
    <property type="entry name" value="LIPOPROTEIN SIGNAL PEPTIDASE"/>
    <property type="match status" value="1"/>
</dbReference>
<evidence type="ECO:0000256" key="9">
    <source>
        <dbReference type="RuleBase" id="RU004181"/>
    </source>
</evidence>
<evidence type="ECO:0000256" key="4">
    <source>
        <dbReference type="ARBA" id="ARBA00022692"/>
    </source>
</evidence>
<organism evidence="12 13">
    <name type="scientific">Sorangium cellulosum</name>
    <name type="common">Polyangium cellulosum</name>
    <dbReference type="NCBI Taxonomy" id="56"/>
    <lineage>
        <taxon>Bacteria</taxon>
        <taxon>Pseudomonadati</taxon>
        <taxon>Myxococcota</taxon>
        <taxon>Polyangia</taxon>
        <taxon>Polyangiales</taxon>
        <taxon>Polyangiaceae</taxon>
        <taxon>Sorangium</taxon>
    </lineage>
</organism>
<keyword evidence="3" id="KW-0645">Protease</keyword>
<evidence type="ECO:0000256" key="3">
    <source>
        <dbReference type="ARBA" id="ARBA00022670"/>
    </source>
</evidence>
<evidence type="ECO:0000256" key="2">
    <source>
        <dbReference type="ARBA" id="ARBA00022475"/>
    </source>
</evidence>
<dbReference type="GO" id="GO:0016020">
    <property type="term" value="C:membrane"/>
    <property type="evidence" value="ECO:0007669"/>
    <property type="project" value="InterPro"/>
</dbReference>
<evidence type="ECO:0000256" key="6">
    <source>
        <dbReference type="ARBA" id="ARBA00022801"/>
    </source>
</evidence>
<feature type="transmembrane region" description="Helical" evidence="11">
    <location>
        <begin position="111"/>
        <end position="128"/>
    </location>
</feature>
<evidence type="ECO:0000256" key="8">
    <source>
        <dbReference type="ARBA" id="ARBA00023136"/>
    </source>
</evidence>
<sequence>MSSDGPHAPHGPLDPPGPQAPRASTAAHLPDELPPGERASLTFMAIVASVSCAADLVTKAWAYARLAGFDPKRSGPKVFTVIPNHLDFIFAQNPGGAWSFLRSLPDGLRRPFFLFVSAAATVFIFSIYRRVHKDQTAMKWGLALALGGAMGNLVDRIRYGWVIDFIDVYVSRGGQEYHWPTFNVADIAIVAGVILMSTDMI</sequence>
<dbReference type="NCBIfam" id="TIGR00077">
    <property type="entry name" value="lspA"/>
    <property type="match status" value="1"/>
</dbReference>
<keyword evidence="2" id="KW-1003">Cell membrane</keyword>
<evidence type="ECO:0000256" key="7">
    <source>
        <dbReference type="ARBA" id="ARBA00022989"/>
    </source>
</evidence>
<dbReference type="Proteomes" id="UP000075420">
    <property type="component" value="Unassembled WGS sequence"/>
</dbReference>
<keyword evidence="6" id="KW-0378">Hydrolase</keyword>
<feature type="non-terminal residue" evidence="12">
    <location>
        <position position="201"/>
    </location>
</feature>
<evidence type="ECO:0000256" key="11">
    <source>
        <dbReference type="SAM" id="Phobius"/>
    </source>
</evidence>
<evidence type="ECO:0000256" key="10">
    <source>
        <dbReference type="SAM" id="MobiDB-lite"/>
    </source>
</evidence>
<dbReference type="GO" id="GO:0006508">
    <property type="term" value="P:proteolysis"/>
    <property type="evidence" value="ECO:0007669"/>
    <property type="project" value="UniProtKB-KW"/>
</dbReference>
<dbReference type="Pfam" id="PF01252">
    <property type="entry name" value="Peptidase_A8"/>
    <property type="match status" value="1"/>
</dbReference>
<dbReference type="InterPro" id="IPR001872">
    <property type="entry name" value="Peptidase_A8"/>
</dbReference>
<keyword evidence="4 11" id="KW-0812">Transmembrane</keyword>
<dbReference type="PANTHER" id="PTHR33695">
    <property type="entry name" value="LIPOPROTEIN SIGNAL PEPTIDASE"/>
    <property type="match status" value="1"/>
</dbReference>
<feature type="transmembrane region" description="Helical" evidence="11">
    <location>
        <begin position="177"/>
        <end position="196"/>
    </location>
</feature>
<keyword evidence="8 11" id="KW-0472">Membrane</keyword>
<reference evidence="12 13" key="1">
    <citation type="submission" date="2014-02" db="EMBL/GenBank/DDBJ databases">
        <title>The small core and large imbalanced accessory genome model reveals a collaborative survival strategy of Sorangium cellulosum strains in nature.</title>
        <authorList>
            <person name="Han K."/>
            <person name="Peng R."/>
            <person name="Blom J."/>
            <person name="Li Y.-Z."/>
        </authorList>
    </citation>
    <scope>NUCLEOTIDE SEQUENCE [LARGE SCALE GENOMIC DNA]</scope>
    <source>
        <strain evidence="12 13">So0157-25</strain>
    </source>
</reference>
<feature type="transmembrane region" description="Helical" evidence="11">
    <location>
        <begin position="140"/>
        <end position="157"/>
    </location>
</feature>
<keyword evidence="5" id="KW-0064">Aspartyl protease</keyword>
<proteinExistence type="inferred from homology"/>
<accession>A0A150PXG3</accession>